<keyword evidence="2" id="KW-0175">Coiled coil</keyword>
<dbReference type="EMBL" id="AGDV01000021">
    <property type="protein sequence ID" value="EMB30810.1"/>
    <property type="molecule type" value="Genomic_DNA"/>
</dbReference>
<dbReference type="PROSITE" id="PS50005">
    <property type="entry name" value="TPR"/>
    <property type="match status" value="2"/>
</dbReference>
<dbReference type="SUPFAM" id="SSF48452">
    <property type="entry name" value="TPR-like"/>
    <property type="match status" value="1"/>
</dbReference>
<gene>
    <name evidence="3" type="ORF">HMPREF9726_02495</name>
</gene>
<evidence type="ECO:0000256" key="1">
    <source>
        <dbReference type="PROSITE-ProRule" id="PRU00339"/>
    </source>
</evidence>
<dbReference type="SMART" id="SM00028">
    <property type="entry name" value="TPR"/>
    <property type="match status" value="4"/>
</dbReference>
<dbReference type="PANTHER" id="PTHR45153">
    <property type="entry name" value="TETRATRICOPEPTIDE REPEAT PROTEIN 16"/>
    <property type="match status" value="1"/>
</dbReference>
<dbReference type="PATRIC" id="fig|999432.5.peg.2589"/>
<evidence type="ECO:0000256" key="2">
    <source>
        <dbReference type="SAM" id="Coils"/>
    </source>
</evidence>
<keyword evidence="1" id="KW-0802">TPR repeat</keyword>
<feature type="repeat" description="TPR" evidence="1">
    <location>
        <begin position="131"/>
        <end position="164"/>
    </location>
</feature>
<dbReference type="AlphaFoldDB" id="A0A0E2E224"/>
<proteinExistence type="predicted"/>
<dbReference type="Gene3D" id="1.25.40.10">
    <property type="entry name" value="Tetratricopeptide repeat domain"/>
    <property type="match status" value="2"/>
</dbReference>
<protein>
    <submittedName>
        <fullName evidence="3">Uncharacterized protein</fullName>
    </submittedName>
</protein>
<comment type="caution">
    <text evidence="3">The sequence shown here is derived from an EMBL/GenBank/DDBJ whole genome shotgun (WGS) entry which is preliminary data.</text>
</comment>
<organism evidence="3">
    <name type="scientific">Treponema denticola H-22</name>
    <dbReference type="NCBI Taxonomy" id="999432"/>
    <lineage>
        <taxon>Bacteria</taxon>
        <taxon>Pseudomonadati</taxon>
        <taxon>Spirochaetota</taxon>
        <taxon>Spirochaetia</taxon>
        <taxon>Spirochaetales</taxon>
        <taxon>Treponemataceae</taxon>
        <taxon>Treponema</taxon>
    </lineage>
</organism>
<reference evidence="3" key="1">
    <citation type="submission" date="2012-01" db="EMBL/GenBank/DDBJ databases">
        <title>The Genome Sequence of Treponema denticola H-22.</title>
        <authorList>
            <consortium name="The Broad Institute Genome Sequencing Platform"/>
            <person name="Earl A."/>
            <person name="Ward D."/>
            <person name="Feldgarden M."/>
            <person name="Gevers D."/>
            <person name="Blanton J.M."/>
            <person name="Fenno C.J."/>
            <person name="Baranova O.V."/>
            <person name="Mathney J."/>
            <person name="Dewhirst F.E."/>
            <person name="Izard J."/>
            <person name="Young S.K."/>
            <person name="Zeng Q."/>
            <person name="Gargeya S."/>
            <person name="Fitzgerald M."/>
            <person name="Haas B."/>
            <person name="Abouelleil A."/>
            <person name="Alvarado L."/>
            <person name="Arachchi H.M."/>
            <person name="Berlin A."/>
            <person name="Chapman S.B."/>
            <person name="Gearin G."/>
            <person name="Goldberg J."/>
            <person name="Griggs A."/>
            <person name="Gujja S."/>
            <person name="Hansen M."/>
            <person name="Heiman D."/>
            <person name="Howarth C."/>
            <person name="Larimer J."/>
            <person name="Lui A."/>
            <person name="MacDonald P.J.P."/>
            <person name="McCowen C."/>
            <person name="Montmayeur A."/>
            <person name="Murphy C."/>
            <person name="Neiman D."/>
            <person name="Pearson M."/>
            <person name="Priest M."/>
            <person name="Roberts A."/>
            <person name="Saif S."/>
            <person name="Shea T."/>
            <person name="Sisk P."/>
            <person name="Stolte C."/>
            <person name="Sykes S."/>
            <person name="Wortman J."/>
            <person name="Nusbaum C."/>
            <person name="Birren B."/>
        </authorList>
    </citation>
    <scope>NUCLEOTIDE SEQUENCE [LARGE SCALE GENOMIC DNA]</scope>
    <source>
        <strain evidence="3">H-22</strain>
    </source>
</reference>
<dbReference type="PANTHER" id="PTHR45153:SF1">
    <property type="entry name" value="TETRATRICOPEPTIDE REPEAT PROTEIN 16"/>
    <property type="match status" value="1"/>
</dbReference>
<dbReference type="InterPro" id="IPR019734">
    <property type="entry name" value="TPR_rpt"/>
</dbReference>
<sequence>MKTHFYRLKFKKSIFFAVFLSFFSLLFAVDYFEEGKKLLYADKPQEAVSALFKASQEAGTPKSVYLYLGVAYFRMGKYSEALTYLSQGKDNDILNGHLYYYNIGNVYFLQNQFEASELAYNEAISSNGLYAPAFLNRANTRIKLEKLEGALQDYKIYLNLNPETLQRSSIEKMISLLEGLAEEAERAKALAEAKKAAEEAERLAAEARYKKLMEDVNANLSSVDNADALSAGADNTIDYSEENELD</sequence>
<feature type="repeat" description="TPR" evidence="1">
    <location>
        <begin position="62"/>
        <end position="95"/>
    </location>
</feature>
<dbReference type="HOGENOM" id="CLU_038824_0_0_12"/>
<name>A0A0E2E224_TREDN</name>
<dbReference type="Proteomes" id="UP000011705">
    <property type="component" value="Chromosome"/>
</dbReference>
<dbReference type="RefSeq" id="WP_002671728.1">
    <property type="nucleotide sequence ID" value="NZ_CM001795.1"/>
</dbReference>
<feature type="coiled-coil region" evidence="2">
    <location>
        <begin position="170"/>
        <end position="215"/>
    </location>
</feature>
<dbReference type="Pfam" id="PF13181">
    <property type="entry name" value="TPR_8"/>
    <property type="match status" value="1"/>
</dbReference>
<accession>A0A0E2E224</accession>
<evidence type="ECO:0000313" key="3">
    <source>
        <dbReference type="EMBL" id="EMB30810.1"/>
    </source>
</evidence>
<dbReference type="InterPro" id="IPR011990">
    <property type="entry name" value="TPR-like_helical_dom_sf"/>
</dbReference>